<dbReference type="AlphaFoldDB" id="A0A1G2CFK6"/>
<evidence type="ECO:0000313" key="2">
    <source>
        <dbReference type="EMBL" id="OGZ00156.1"/>
    </source>
</evidence>
<organism evidence="2 3">
    <name type="scientific">Candidatus Liptonbacteria bacterium RIFCSPLOWO2_01_FULL_52_25</name>
    <dbReference type="NCBI Taxonomy" id="1798650"/>
    <lineage>
        <taxon>Bacteria</taxon>
        <taxon>Candidatus Liptoniibacteriota</taxon>
    </lineage>
</organism>
<evidence type="ECO:0000313" key="3">
    <source>
        <dbReference type="Proteomes" id="UP000178880"/>
    </source>
</evidence>
<dbReference type="Pfam" id="PF14667">
    <property type="entry name" value="Polysacc_synt_C"/>
    <property type="match status" value="1"/>
</dbReference>
<dbReference type="InterPro" id="IPR014710">
    <property type="entry name" value="RmlC-like_jellyroll"/>
</dbReference>
<accession>A0A1G2CFK6</accession>
<proteinExistence type="predicted"/>
<evidence type="ECO:0000259" key="1">
    <source>
        <dbReference type="Pfam" id="PF14667"/>
    </source>
</evidence>
<name>A0A1G2CFK6_9BACT</name>
<gene>
    <name evidence="2" type="ORF">A2945_00490</name>
</gene>
<dbReference type="EMBL" id="MHLA01000007">
    <property type="protein sequence ID" value="OGZ00156.1"/>
    <property type="molecule type" value="Genomic_DNA"/>
</dbReference>
<protein>
    <recommendedName>
        <fullName evidence="1">Capsular polysaccharide assembling protein CapF C-terminal domain-containing protein</fullName>
    </recommendedName>
</protein>
<dbReference type="InterPro" id="IPR029303">
    <property type="entry name" value="CapF_C"/>
</dbReference>
<dbReference type="SUPFAM" id="SSF51182">
    <property type="entry name" value="RmlC-like cupins"/>
    <property type="match status" value="1"/>
</dbReference>
<dbReference type="InterPro" id="IPR011051">
    <property type="entry name" value="RmlC_Cupin_sf"/>
</dbReference>
<reference evidence="2 3" key="1">
    <citation type="journal article" date="2016" name="Nat. Commun.">
        <title>Thousands of microbial genomes shed light on interconnected biogeochemical processes in an aquifer system.</title>
        <authorList>
            <person name="Anantharaman K."/>
            <person name="Brown C.T."/>
            <person name="Hug L.A."/>
            <person name="Sharon I."/>
            <person name="Castelle C.J."/>
            <person name="Probst A.J."/>
            <person name="Thomas B.C."/>
            <person name="Singh A."/>
            <person name="Wilkins M.J."/>
            <person name="Karaoz U."/>
            <person name="Brodie E.L."/>
            <person name="Williams K.H."/>
            <person name="Hubbard S.S."/>
            <person name="Banfield J.F."/>
        </authorList>
    </citation>
    <scope>NUCLEOTIDE SEQUENCE [LARGE SCALE GENOMIC DNA]</scope>
</reference>
<sequence length="123" mass="14781">MKKISYRYERKDKRGIFREYLNGDQCWRAVNSGWMKKSSLMGNHYHKKNKSAFFMLSGSADFFFRNVKKRGKTTKFRLNVGEGVLIHPYETHTIRFREKSEFLLAKSEKFDPKRNDLYEARLL</sequence>
<dbReference type="STRING" id="1798650.A2945_00490"/>
<comment type="caution">
    <text evidence="2">The sequence shown here is derived from an EMBL/GenBank/DDBJ whole genome shotgun (WGS) entry which is preliminary data.</text>
</comment>
<dbReference type="Proteomes" id="UP000178880">
    <property type="component" value="Unassembled WGS sequence"/>
</dbReference>
<feature type="domain" description="Capsular polysaccharide assembling protein CapF C-terminal" evidence="1">
    <location>
        <begin position="11"/>
        <end position="118"/>
    </location>
</feature>
<dbReference type="Gene3D" id="2.60.120.10">
    <property type="entry name" value="Jelly Rolls"/>
    <property type="match status" value="1"/>
</dbReference>